<keyword evidence="1" id="KW-0812">Transmembrane</keyword>
<keyword evidence="3" id="KW-1185">Reference proteome</keyword>
<proteinExistence type="predicted"/>
<dbReference type="EMBL" id="CM009300">
    <property type="protein sequence ID" value="PNT12936.1"/>
    <property type="molecule type" value="Genomic_DNA"/>
</dbReference>
<sequence>MLTDVMLRAVWFGPACKAAYDADKVFLAAFDKFDAMMPKGNFYAPDVYKARKLGVLCWVMGDASGNVGRRVLQIFVMLNNIGVLVAYMIIIADVLSGTYSSGVHRVGVLEEWAYLSSSFHYLSRT</sequence>
<reference evidence="2 3" key="1">
    <citation type="journal article" date="2006" name="Science">
        <title>The genome of black cottonwood, Populus trichocarpa (Torr. &amp; Gray).</title>
        <authorList>
            <person name="Tuskan G.A."/>
            <person name="Difazio S."/>
            <person name="Jansson S."/>
            <person name="Bohlmann J."/>
            <person name="Grigoriev I."/>
            <person name="Hellsten U."/>
            <person name="Putnam N."/>
            <person name="Ralph S."/>
            <person name="Rombauts S."/>
            <person name="Salamov A."/>
            <person name="Schein J."/>
            <person name="Sterck L."/>
            <person name="Aerts A."/>
            <person name="Bhalerao R.R."/>
            <person name="Bhalerao R.P."/>
            <person name="Blaudez D."/>
            <person name="Boerjan W."/>
            <person name="Brun A."/>
            <person name="Brunner A."/>
            <person name="Busov V."/>
            <person name="Campbell M."/>
            <person name="Carlson J."/>
            <person name="Chalot M."/>
            <person name="Chapman J."/>
            <person name="Chen G.L."/>
            <person name="Cooper D."/>
            <person name="Coutinho P.M."/>
            <person name="Couturier J."/>
            <person name="Covert S."/>
            <person name="Cronk Q."/>
            <person name="Cunningham R."/>
            <person name="Davis J."/>
            <person name="Degroeve S."/>
            <person name="Dejardin A."/>
            <person name="Depamphilis C."/>
            <person name="Detter J."/>
            <person name="Dirks B."/>
            <person name="Dubchak I."/>
            <person name="Duplessis S."/>
            <person name="Ehlting J."/>
            <person name="Ellis B."/>
            <person name="Gendler K."/>
            <person name="Goodstein D."/>
            <person name="Gribskov M."/>
            <person name="Grimwood J."/>
            <person name="Groover A."/>
            <person name="Gunter L."/>
            <person name="Hamberger B."/>
            <person name="Heinze B."/>
            <person name="Helariutta Y."/>
            <person name="Henrissat B."/>
            <person name="Holligan D."/>
            <person name="Holt R."/>
            <person name="Huang W."/>
            <person name="Islam-Faridi N."/>
            <person name="Jones S."/>
            <person name="Jones-Rhoades M."/>
            <person name="Jorgensen R."/>
            <person name="Joshi C."/>
            <person name="Kangasjarvi J."/>
            <person name="Karlsson J."/>
            <person name="Kelleher C."/>
            <person name="Kirkpatrick R."/>
            <person name="Kirst M."/>
            <person name="Kohler A."/>
            <person name="Kalluri U."/>
            <person name="Larimer F."/>
            <person name="Leebens-Mack J."/>
            <person name="Leple J.C."/>
            <person name="Locascio P."/>
            <person name="Lou Y."/>
            <person name="Lucas S."/>
            <person name="Martin F."/>
            <person name="Montanini B."/>
            <person name="Napoli C."/>
            <person name="Nelson D.R."/>
            <person name="Nelson C."/>
            <person name="Nieminen K."/>
            <person name="Nilsson O."/>
            <person name="Pereda V."/>
            <person name="Peter G."/>
            <person name="Philippe R."/>
            <person name="Pilate G."/>
            <person name="Poliakov A."/>
            <person name="Razumovskaya J."/>
            <person name="Richardson P."/>
            <person name="Rinaldi C."/>
            <person name="Ritland K."/>
            <person name="Rouze P."/>
            <person name="Ryaboy D."/>
            <person name="Schmutz J."/>
            <person name="Schrader J."/>
            <person name="Segerman B."/>
            <person name="Shin H."/>
            <person name="Siddiqui A."/>
            <person name="Sterky F."/>
            <person name="Terry A."/>
            <person name="Tsai C.J."/>
            <person name="Uberbacher E."/>
            <person name="Unneberg P."/>
            <person name="Vahala J."/>
            <person name="Wall K."/>
            <person name="Wessler S."/>
            <person name="Yang G."/>
            <person name="Yin T."/>
            <person name="Douglas C."/>
            <person name="Marra M."/>
            <person name="Sandberg G."/>
            <person name="Van de Peer Y."/>
            <person name="Rokhsar D."/>
        </authorList>
    </citation>
    <scope>NUCLEOTIDE SEQUENCE [LARGE SCALE GENOMIC DNA]</scope>
    <source>
        <strain evidence="3">cv. Nisqually</strain>
    </source>
</reference>
<evidence type="ECO:0000313" key="2">
    <source>
        <dbReference type="EMBL" id="PNT12936.1"/>
    </source>
</evidence>
<accession>B9HZR0</accession>
<dbReference type="eggNOG" id="KOG1305">
    <property type="taxonomic scope" value="Eukaryota"/>
</dbReference>
<gene>
    <name evidence="2" type="ORF">POPTR_011G115200</name>
</gene>
<feature type="transmembrane region" description="Helical" evidence="1">
    <location>
        <begin position="74"/>
        <end position="95"/>
    </location>
</feature>
<dbReference type="STRING" id="3694.B9HZR0"/>
<dbReference type="AlphaFoldDB" id="B9HZR0"/>
<keyword evidence="1" id="KW-1133">Transmembrane helix</keyword>
<keyword evidence="1" id="KW-0472">Membrane</keyword>
<organism evidence="2 3">
    <name type="scientific">Populus trichocarpa</name>
    <name type="common">Western balsam poplar</name>
    <name type="synonym">Populus balsamifera subsp. trichocarpa</name>
    <dbReference type="NCBI Taxonomy" id="3694"/>
    <lineage>
        <taxon>Eukaryota</taxon>
        <taxon>Viridiplantae</taxon>
        <taxon>Streptophyta</taxon>
        <taxon>Embryophyta</taxon>
        <taxon>Tracheophyta</taxon>
        <taxon>Spermatophyta</taxon>
        <taxon>Magnoliopsida</taxon>
        <taxon>eudicotyledons</taxon>
        <taxon>Gunneridae</taxon>
        <taxon>Pentapetalae</taxon>
        <taxon>rosids</taxon>
        <taxon>fabids</taxon>
        <taxon>Malpighiales</taxon>
        <taxon>Salicaceae</taxon>
        <taxon>Saliceae</taxon>
        <taxon>Populus</taxon>
    </lineage>
</organism>
<name>B9HZR0_POPTR</name>
<dbReference type="InParanoid" id="B9HZR0"/>
<dbReference type="Proteomes" id="UP000006729">
    <property type="component" value="Chromosome 11"/>
</dbReference>
<evidence type="ECO:0000313" key="3">
    <source>
        <dbReference type="Proteomes" id="UP000006729"/>
    </source>
</evidence>
<evidence type="ECO:0000256" key="1">
    <source>
        <dbReference type="SAM" id="Phobius"/>
    </source>
</evidence>
<protein>
    <submittedName>
        <fullName evidence="2">Uncharacterized protein</fullName>
    </submittedName>
</protein>
<dbReference type="HOGENOM" id="CLU_1996523_0_0_1"/>